<comment type="caution">
    <text evidence="2">The sequence shown here is derived from an EMBL/GenBank/DDBJ whole genome shotgun (WGS) entry which is preliminary data.</text>
</comment>
<evidence type="ECO:0000313" key="3">
    <source>
        <dbReference type="Proteomes" id="UP000018888"/>
    </source>
</evidence>
<evidence type="ECO:0000256" key="1">
    <source>
        <dbReference type="SAM" id="Phobius"/>
    </source>
</evidence>
<keyword evidence="1" id="KW-1133">Transmembrane helix</keyword>
<sequence>MFCLNSLVLVFLIFLLFFIIVYCIIISFIGNLKIRRKIMINYFSNNFILITRLFLVRFTLIFILKLLKFSVLTIVTDFKMRK</sequence>
<keyword evidence="1" id="KW-0472">Membrane</keyword>
<accession>A0A2P4P0V0</accession>
<reference evidence="2 3" key="2">
    <citation type="journal article" date="2018" name="New Phytol.">
        <title>High intraspecific genome diversity in the model arbuscular mycorrhizal symbiont Rhizophagus irregularis.</title>
        <authorList>
            <person name="Chen E.C.H."/>
            <person name="Morin E."/>
            <person name="Beaudet D."/>
            <person name="Noel J."/>
            <person name="Yildirir G."/>
            <person name="Ndikumana S."/>
            <person name="Charron P."/>
            <person name="St-Onge C."/>
            <person name="Giorgi J."/>
            <person name="Kruger M."/>
            <person name="Marton T."/>
            <person name="Ropars J."/>
            <person name="Grigoriev I.V."/>
            <person name="Hainaut M."/>
            <person name="Henrissat B."/>
            <person name="Roux C."/>
            <person name="Martin F."/>
            <person name="Corradi N."/>
        </authorList>
    </citation>
    <scope>NUCLEOTIDE SEQUENCE [LARGE SCALE GENOMIC DNA]</scope>
    <source>
        <strain evidence="2 3">DAOM 197198</strain>
    </source>
</reference>
<keyword evidence="3" id="KW-1185">Reference proteome</keyword>
<proteinExistence type="predicted"/>
<dbReference type="EMBL" id="AUPC02000481">
    <property type="protein sequence ID" value="POG59012.1"/>
    <property type="molecule type" value="Genomic_DNA"/>
</dbReference>
<feature type="transmembrane region" description="Helical" evidence="1">
    <location>
        <begin position="53"/>
        <end position="75"/>
    </location>
</feature>
<dbReference type="AlphaFoldDB" id="A0A2P4P0V0"/>
<feature type="transmembrane region" description="Helical" evidence="1">
    <location>
        <begin position="6"/>
        <end position="32"/>
    </location>
</feature>
<gene>
    <name evidence="2" type="ORF">GLOIN_2v1725819</name>
</gene>
<evidence type="ECO:0000313" key="2">
    <source>
        <dbReference type="EMBL" id="POG59012.1"/>
    </source>
</evidence>
<dbReference type="Proteomes" id="UP000018888">
    <property type="component" value="Unassembled WGS sequence"/>
</dbReference>
<organism evidence="2 3">
    <name type="scientific">Rhizophagus irregularis (strain DAOM 181602 / DAOM 197198 / MUCL 43194)</name>
    <name type="common">Arbuscular mycorrhizal fungus</name>
    <name type="synonym">Glomus intraradices</name>
    <dbReference type="NCBI Taxonomy" id="747089"/>
    <lineage>
        <taxon>Eukaryota</taxon>
        <taxon>Fungi</taxon>
        <taxon>Fungi incertae sedis</taxon>
        <taxon>Mucoromycota</taxon>
        <taxon>Glomeromycotina</taxon>
        <taxon>Glomeromycetes</taxon>
        <taxon>Glomerales</taxon>
        <taxon>Glomeraceae</taxon>
        <taxon>Rhizophagus</taxon>
    </lineage>
</organism>
<name>A0A2P4P0V0_RHIID</name>
<reference evidence="2 3" key="1">
    <citation type="journal article" date="2013" name="Proc. Natl. Acad. Sci. U.S.A.">
        <title>Genome of an arbuscular mycorrhizal fungus provides insight into the oldest plant symbiosis.</title>
        <authorList>
            <person name="Tisserant E."/>
            <person name="Malbreil M."/>
            <person name="Kuo A."/>
            <person name="Kohler A."/>
            <person name="Symeonidi A."/>
            <person name="Balestrini R."/>
            <person name="Charron P."/>
            <person name="Duensing N."/>
            <person name="Frei Dit Frey N."/>
            <person name="Gianinazzi-Pearson V."/>
            <person name="Gilbert L.B."/>
            <person name="Handa Y."/>
            <person name="Herr J.R."/>
            <person name="Hijri M."/>
            <person name="Koul R."/>
            <person name="Kawaguchi M."/>
            <person name="Krajinski F."/>
            <person name="Lammers P.J."/>
            <person name="Masclaux F.G."/>
            <person name="Murat C."/>
            <person name="Morin E."/>
            <person name="Ndikumana S."/>
            <person name="Pagni M."/>
            <person name="Petitpierre D."/>
            <person name="Requena N."/>
            <person name="Rosikiewicz P."/>
            <person name="Riley R."/>
            <person name="Saito K."/>
            <person name="San Clemente H."/>
            <person name="Shapiro H."/>
            <person name="van Tuinen D."/>
            <person name="Becard G."/>
            <person name="Bonfante P."/>
            <person name="Paszkowski U."/>
            <person name="Shachar-Hill Y.Y."/>
            <person name="Tuskan G.A."/>
            <person name="Young P.W."/>
            <person name="Sanders I.R."/>
            <person name="Henrissat B."/>
            <person name="Rensing S.A."/>
            <person name="Grigoriev I.V."/>
            <person name="Corradi N."/>
            <person name="Roux C."/>
            <person name="Martin F."/>
        </authorList>
    </citation>
    <scope>NUCLEOTIDE SEQUENCE [LARGE SCALE GENOMIC DNA]</scope>
    <source>
        <strain evidence="2 3">DAOM 197198</strain>
    </source>
</reference>
<keyword evidence="1" id="KW-0812">Transmembrane</keyword>
<protein>
    <submittedName>
        <fullName evidence="2">Uncharacterized protein</fullName>
    </submittedName>
</protein>